<feature type="compositionally biased region" description="Basic and acidic residues" evidence="1">
    <location>
        <begin position="1"/>
        <end position="12"/>
    </location>
</feature>
<comment type="caution">
    <text evidence="2">The sequence shown here is derived from an EMBL/GenBank/DDBJ whole genome shotgun (WGS) entry which is preliminary data.</text>
</comment>
<organism evidence="2 3">
    <name type="scientific">Araneus ventricosus</name>
    <name type="common">Orbweaver spider</name>
    <name type="synonym">Epeira ventricosa</name>
    <dbReference type="NCBI Taxonomy" id="182803"/>
    <lineage>
        <taxon>Eukaryota</taxon>
        <taxon>Metazoa</taxon>
        <taxon>Ecdysozoa</taxon>
        <taxon>Arthropoda</taxon>
        <taxon>Chelicerata</taxon>
        <taxon>Arachnida</taxon>
        <taxon>Araneae</taxon>
        <taxon>Araneomorphae</taxon>
        <taxon>Entelegynae</taxon>
        <taxon>Araneoidea</taxon>
        <taxon>Araneidae</taxon>
        <taxon>Araneus</taxon>
    </lineage>
</organism>
<feature type="region of interest" description="Disordered" evidence="1">
    <location>
        <begin position="1"/>
        <end position="43"/>
    </location>
</feature>
<protein>
    <submittedName>
        <fullName evidence="2">Uncharacterized protein</fullName>
    </submittedName>
</protein>
<dbReference type="EMBL" id="BGPR01012859">
    <property type="protein sequence ID" value="GBN58044.1"/>
    <property type="molecule type" value="Genomic_DNA"/>
</dbReference>
<keyword evidence="3" id="KW-1185">Reference proteome</keyword>
<accession>A0A4Y2Q3Q3</accession>
<reference evidence="2 3" key="1">
    <citation type="journal article" date="2019" name="Sci. Rep.">
        <title>Orb-weaving spider Araneus ventricosus genome elucidates the spidroin gene catalogue.</title>
        <authorList>
            <person name="Kono N."/>
            <person name="Nakamura H."/>
            <person name="Ohtoshi R."/>
            <person name="Moran D.A.P."/>
            <person name="Shinohara A."/>
            <person name="Yoshida Y."/>
            <person name="Fujiwara M."/>
            <person name="Mori M."/>
            <person name="Tomita M."/>
            <person name="Arakawa K."/>
        </authorList>
    </citation>
    <scope>NUCLEOTIDE SEQUENCE [LARGE SCALE GENOMIC DNA]</scope>
</reference>
<gene>
    <name evidence="2" type="ORF">AVEN_79731_1</name>
</gene>
<dbReference type="AlphaFoldDB" id="A0A4Y2Q3Q3"/>
<evidence type="ECO:0000313" key="3">
    <source>
        <dbReference type="Proteomes" id="UP000499080"/>
    </source>
</evidence>
<evidence type="ECO:0000313" key="2">
    <source>
        <dbReference type="EMBL" id="GBN58044.1"/>
    </source>
</evidence>
<sequence length="80" mass="8940">MSTERESRDTMKIQHQAGVPSGPENRSTSTDQPGRITALPKASGDRLQFDALQLQIDSKQKQHPGWLLDAPQIEQCKQLN</sequence>
<evidence type="ECO:0000256" key="1">
    <source>
        <dbReference type="SAM" id="MobiDB-lite"/>
    </source>
</evidence>
<dbReference type="Proteomes" id="UP000499080">
    <property type="component" value="Unassembled WGS sequence"/>
</dbReference>
<name>A0A4Y2Q3Q3_ARAVE</name>
<proteinExistence type="predicted"/>